<evidence type="ECO:0000256" key="2">
    <source>
        <dbReference type="SAM" id="Phobius"/>
    </source>
</evidence>
<dbReference type="EMBL" id="BAAABY010000054">
    <property type="protein sequence ID" value="GAA0495426.1"/>
    <property type="molecule type" value="Genomic_DNA"/>
</dbReference>
<keyword evidence="4" id="KW-1185">Reference proteome</keyword>
<protein>
    <submittedName>
        <fullName evidence="3">Uncharacterized protein</fullName>
    </submittedName>
</protein>
<feature type="transmembrane region" description="Helical" evidence="2">
    <location>
        <begin position="87"/>
        <end position="110"/>
    </location>
</feature>
<keyword evidence="2" id="KW-0472">Membrane</keyword>
<evidence type="ECO:0000313" key="3">
    <source>
        <dbReference type="EMBL" id="GAA0495426.1"/>
    </source>
</evidence>
<accession>A0ABN1BDR4</accession>
<feature type="region of interest" description="Disordered" evidence="1">
    <location>
        <begin position="1"/>
        <end position="23"/>
    </location>
</feature>
<reference evidence="4" key="1">
    <citation type="journal article" date="2019" name="Int. J. Syst. Evol. Microbiol.">
        <title>The Global Catalogue of Microorganisms (GCM) 10K type strain sequencing project: providing services to taxonomists for standard genome sequencing and annotation.</title>
        <authorList>
            <consortium name="The Broad Institute Genomics Platform"/>
            <consortium name="The Broad Institute Genome Sequencing Center for Infectious Disease"/>
            <person name="Wu L."/>
            <person name="Ma J."/>
        </authorList>
    </citation>
    <scope>NUCLEOTIDE SEQUENCE [LARGE SCALE GENOMIC DNA]</scope>
    <source>
        <strain evidence="4">JCM 4805</strain>
    </source>
</reference>
<evidence type="ECO:0000256" key="1">
    <source>
        <dbReference type="SAM" id="MobiDB-lite"/>
    </source>
</evidence>
<keyword evidence="2" id="KW-1133">Transmembrane helix</keyword>
<comment type="caution">
    <text evidence="3">The sequence shown here is derived from an EMBL/GenBank/DDBJ whole genome shotgun (WGS) entry which is preliminary data.</text>
</comment>
<sequence length="125" mass="13192">MRGPFRTRCVPASGTPEESGQVSALSPTVGRGAAVPPVASYTYKRRTLFPDGRAGRMLTINVALLLAVILFLLLFRPVQARSRGYQTMVVVIAVVLGVLIAPTGLGQGILNGMAQLSQGISNFGH</sequence>
<feature type="transmembrane region" description="Helical" evidence="2">
    <location>
        <begin position="54"/>
        <end position="75"/>
    </location>
</feature>
<dbReference type="Proteomes" id="UP001500909">
    <property type="component" value="Unassembled WGS sequence"/>
</dbReference>
<keyword evidence="2" id="KW-0812">Transmembrane</keyword>
<proteinExistence type="predicted"/>
<evidence type="ECO:0000313" key="4">
    <source>
        <dbReference type="Proteomes" id="UP001500909"/>
    </source>
</evidence>
<name>A0ABN1BDR4_9ACTN</name>
<gene>
    <name evidence="3" type="ORF">GCM10010361_71040</name>
</gene>
<organism evidence="3 4">
    <name type="scientific">Streptomyces olivaceiscleroticus</name>
    <dbReference type="NCBI Taxonomy" id="68245"/>
    <lineage>
        <taxon>Bacteria</taxon>
        <taxon>Bacillati</taxon>
        <taxon>Actinomycetota</taxon>
        <taxon>Actinomycetes</taxon>
        <taxon>Kitasatosporales</taxon>
        <taxon>Streptomycetaceae</taxon>
        <taxon>Streptomyces</taxon>
    </lineage>
</organism>